<evidence type="ECO:0000313" key="3">
    <source>
        <dbReference type="Proteomes" id="UP001203761"/>
    </source>
</evidence>
<dbReference type="SUPFAM" id="SSF55729">
    <property type="entry name" value="Acyl-CoA N-acyltransferases (Nat)"/>
    <property type="match status" value="1"/>
</dbReference>
<dbReference type="PROSITE" id="PS51186">
    <property type="entry name" value="GNAT"/>
    <property type="match status" value="1"/>
</dbReference>
<dbReference type="InterPro" id="IPR016181">
    <property type="entry name" value="Acyl_CoA_acyltransferase"/>
</dbReference>
<reference evidence="2" key="1">
    <citation type="submission" date="2022-02" db="EMBL/GenBank/DDBJ databases">
        <authorList>
            <person name="Lee M."/>
            <person name="Kim S.-J."/>
            <person name="Jung M.-Y."/>
        </authorList>
    </citation>
    <scope>NUCLEOTIDE SEQUENCE</scope>
    <source>
        <strain evidence="2">JHP9</strain>
    </source>
</reference>
<keyword evidence="3" id="KW-1185">Reference proteome</keyword>
<dbReference type="Proteomes" id="UP001203761">
    <property type="component" value="Unassembled WGS sequence"/>
</dbReference>
<dbReference type="InterPro" id="IPR000182">
    <property type="entry name" value="GNAT_dom"/>
</dbReference>
<evidence type="ECO:0000259" key="1">
    <source>
        <dbReference type="PROSITE" id="PS51186"/>
    </source>
</evidence>
<organism evidence="2 3">
    <name type="scientific">Brachybacterium equifaecis</name>
    <dbReference type="NCBI Taxonomy" id="2910770"/>
    <lineage>
        <taxon>Bacteria</taxon>
        <taxon>Bacillati</taxon>
        <taxon>Actinomycetota</taxon>
        <taxon>Actinomycetes</taxon>
        <taxon>Micrococcales</taxon>
        <taxon>Dermabacteraceae</taxon>
        <taxon>Brachybacterium</taxon>
    </lineage>
</organism>
<name>A0ABT0QZF3_9MICO</name>
<dbReference type="Pfam" id="PF00583">
    <property type="entry name" value="Acetyltransf_1"/>
    <property type="match status" value="1"/>
</dbReference>
<dbReference type="Gene3D" id="3.40.630.30">
    <property type="match status" value="1"/>
</dbReference>
<dbReference type="EMBL" id="JAKNCJ010000001">
    <property type="protein sequence ID" value="MCL6422613.1"/>
    <property type="molecule type" value="Genomic_DNA"/>
</dbReference>
<proteinExistence type="predicted"/>
<sequence length="265" mass="28796">MTPEELLRLYDQQLRAEAEVADADEVTAIGPVLAAIFPARGRGFATARPIPAGTDVEALVAEVAAHFQSDPRVSNAEWKTRGHDGTLGLLDALARHGFRLEEVETIMAGDIDAVIAAESPIPVHYSLHRADTPALIREAEALAGRVFGDSPEDSARRADELVERDRRWPGSFEMWCVRDARGEIVCSGRVDPVPGSDFAGLWGGACAPEHRGLGLYRALTAARARSARERGVRFLQSDCSPMSRPILERAGLVPITTTTPAVWRR</sequence>
<comment type="caution">
    <text evidence="2">The sequence shown here is derived from an EMBL/GenBank/DDBJ whole genome shotgun (WGS) entry which is preliminary data.</text>
</comment>
<accession>A0ABT0QZF3</accession>
<evidence type="ECO:0000313" key="2">
    <source>
        <dbReference type="EMBL" id="MCL6422613.1"/>
    </source>
</evidence>
<protein>
    <submittedName>
        <fullName evidence="2">GNAT family N-acetyltransferase</fullName>
    </submittedName>
</protein>
<dbReference type="RefSeq" id="WP_249736707.1">
    <property type="nucleotide sequence ID" value="NZ_JAKNCJ010000001.1"/>
</dbReference>
<gene>
    <name evidence="2" type="ORF">Bequi_04300</name>
</gene>
<feature type="domain" description="N-acetyltransferase" evidence="1">
    <location>
        <begin position="126"/>
        <end position="265"/>
    </location>
</feature>